<evidence type="ECO:0000313" key="3">
    <source>
        <dbReference type="Proteomes" id="UP000280791"/>
    </source>
</evidence>
<evidence type="ECO:0008006" key="4">
    <source>
        <dbReference type="Google" id="ProtNLM"/>
    </source>
</evidence>
<accession>A0A497YPP7</accession>
<dbReference type="Proteomes" id="UP000280791">
    <property type="component" value="Unassembled WGS sequence"/>
</dbReference>
<sequence length="75" mass="8367">MLGKINIGMVIVALLLLALLLTGNEFKPFPNFIFAFLALMFLSQSIESFREKKRWEGALQGFVSVMSLLVVVTGF</sequence>
<protein>
    <recommendedName>
        <fullName evidence="4">DUF3953 domain-containing protein</fullName>
    </recommendedName>
</protein>
<dbReference type="OrthoDB" id="2429073at2"/>
<dbReference type="RefSeq" id="WP_121299211.1">
    <property type="nucleotide sequence ID" value="NZ_QBEW01000027.1"/>
</dbReference>
<dbReference type="EMBL" id="RCCP01000001">
    <property type="protein sequence ID" value="RLJ91381.1"/>
    <property type="molecule type" value="Genomic_DNA"/>
</dbReference>
<comment type="caution">
    <text evidence="2">The sequence shown here is derived from an EMBL/GenBank/DDBJ whole genome shotgun (WGS) entry which is preliminary data.</text>
</comment>
<name>A0A497YPP7_9BACL</name>
<evidence type="ECO:0000313" key="2">
    <source>
        <dbReference type="EMBL" id="RLJ91381.1"/>
    </source>
</evidence>
<keyword evidence="1" id="KW-1133">Transmembrane helix</keyword>
<gene>
    <name evidence="2" type="ORF">DFR62_1545</name>
</gene>
<proteinExistence type="predicted"/>
<feature type="transmembrane region" description="Helical" evidence="1">
    <location>
        <begin position="29"/>
        <end position="46"/>
    </location>
</feature>
<organism evidence="2 3">
    <name type="scientific">Planococcus citreus</name>
    <dbReference type="NCBI Taxonomy" id="1373"/>
    <lineage>
        <taxon>Bacteria</taxon>
        <taxon>Bacillati</taxon>
        <taxon>Bacillota</taxon>
        <taxon>Bacilli</taxon>
        <taxon>Bacillales</taxon>
        <taxon>Caryophanaceae</taxon>
        <taxon>Planococcus</taxon>
    </lineage>
</organism>
<keyword evidence="1" id="KW-0472">Membrane</keyword>
<keyword evidence="1" id="KW-0812">Transmembrane</keyword>
<evidence type="ECO:0000256" key="1">
    <source>
        <dbReference type="SAM" id="Phobius"/>
    </source>
</evidence>
<keyword evidence="3" id="KW-1185">Reference proteome</keyword>
<feature type="transmembrane region" description="Helical" evidence="1">
    <location>
        <begin position="7"/>
        <end position="23"/>
    </location>
</feature>
<dbReference type="AlphaFoldDB" id="A0A497YPP7"/>
<reference evidence="2 3" key="1">
    <citation type="submission" date="2018-10" db="EMBL/GenBank/DDBJ databases">
        <title>Genomic Encyclopedia of Type Strains, Phase IV (KMG-IV): sequencing the most valuable type-strain genomes for metagenomic binning, comparative biology and taxonomic classification.</title>
        <authorList>
            <person name="Goeker M."/>
        </authorList>
    </citation>
    <scope>NUCLEOTIDE SEQUENCE [LARGE SCALE GENOMIC DNA]</scope>
    <source>
        <strain evidence="2 3">DSM 20549</strain>
    </source>
</reference>